<dbReference type="InterPro" id="IPR043504">
    <property type="entry name" value="Peptidase_S1_PA_chymotrypsin"/>
</dbReference>
<protein>
    <recommendedName>
        <fullName evidence="1">Nbr1 FW domain-containing protein</fullName>
    </recommendedName>
</protein>
<dbReference type="InterPro" id="IPR032350">
    <property type="entry name" value="Nbr1_FW"/>
</dbReference>
<dbReference type="EMBL" id="DSYQ01000003">
    <property type="protein sequence ID" value="HGT70808.1"/>
    <property type="molecule type" value="Genomic_DNA"/>
</dbReference>
<dbReference type="Pfam" id="PF16158">
    <property type="entry name" value="N_BRCA1_IG"/>
    <property type="match status" value="1"/>
</dbReference>
<name>A0A7C4M0J3_UNCC3</name>
<sequence>MLKRGFFILASLFLMLFTGMVFDLPKANAATPSDYDYSIIKQSPYPNSLKPGETFEVSLEIKNTGSQVWKKNGNNIVRLGTGSSYGNQSQQRDYDSEFYSSNWLSKNRPVNIDKESIYPGQSAIFGFTIKAPEKNGTFKAYFTPVVDGYKWMKDRGIYWQITVGEEQGTYINNNQNDDGVFNNYASSVVKITCDFNEYYSNQGSGTLFKNTSNNPNLPPIYVLTNLHVIKTENNTESFCEIKLFPNPKEDNYLKYQSIGYRTIDDTFDFAIIEPKEIESEKEKYKIEELYKYALPDSDIIKISPQENLRDRNIYVIGYPSNGNLTLSKGGFLGYENYKKALYINTDAEVKKGNSGGLAIDSSGEMVGIPTFLKGNIGMILDIDQIFKKIIS</sequence>
<proteinExistence type="predicted"/>
<dbReference type="Gene3D" id="2.60.40.10">
    <property type="entry name" value="Immunoglobulins"/>
    <property type="match status" value="1"/>
</dbReference>
<dbReference type="AlphaFoldDB" id="A0A7C4M0J3"/>
<gene>
    <name evidence="2" type="ORF">ENT43_00930</name>
</gene>
<dbReference type="GO" id="GO:0006508">
    <property type="term" value="P:proteolysis"/>
    <property type="evidence" value="ECO:0007669"/>
    <property type="project" value="InterPro"/>
</dbReference>
<organism evidence="2">
    <name type="scientific">candidate division CPR3 bacterium</name>
    <dbReference type="NCBI Taxonomy" id="2268181"/>
    <lineage>
        <taxon>Bacteria</taxon>
        <taxon>Bacteria division CPR3</taxon>
    </lineage>
</organism>
<evidence type="ECO:0000313" key="2">
    <source>
        <dbReference type="EMBL" id="HGT70808.1"/>
    </source>
</evidence>
<evidence type="ECO:0000259" key="1">
    <source>
        <dbReference type="Pfam" id="PF16158"/>
    </source>
</evidence>
<dbReference type="InterPro" id="IPR001940">
    <property type="entry name" value="Peptidase_S1C"/>
</dbReference>
<dbReference type="SUPFAM" id="SSF50494">
    <property type="entry name" value="Trypsin-like serine proteases"/>
    <property type="match status" value="1"/>
</dbReference>
<accession>A0A7C4M0J3</accession>
<feature type="domain" description="Nbr1 FW" evidence="1">
    <location>
        <begin position="48"/>
        <end position="143"/>
    </location>
</feature>
<dbReference type="Gene3D" id="2.40.10.10">
    <property type="entry name" value="Trypsin-like serine proteases"/>
    <property type="match status" value="2"/>
</dbReference>
<dbReference type="InterPro" id="IPR009003">
    <property type="entry name" value="Peptidase_S1_PA"/>
</dbReference>
<comment type="caution">
    <text evidence="2">The sequence shown here is derived from an EMBL/GenBank/DDBJ whole genome shotgun (WGS) entry which is preliminary data.</text>
</comment>
<dbReference type="Pfam" id="PF13365">
    <property type="entry name" value="Trypsin_2"/>
    <property type="match status" value="1"/>
</dbReference>
<dbReference type="InterPro" id="IPR013783">
    <property type="entry name" value="Ig-like_fold"/>
</dbReference>
<dbReference type="GO" id="GO:0004252">
    <property type="term" value="F:serine-type endopeptidase activity"/>
    <property type="evidence" value="ECO:0007669"/>
    <property type="project" value="InterPro"/>
</dbReference>
<dbReference type="PRINTS" id="PR00834">
    <property type="entry name" value="PROTEASES2C"/>
</dbReference>
<reference evidence="2" key="1">
    <citation type="journal article" date="2020" name="mSystems">
        <title>Genome- and Community-Level Interaction Insights into Carbon Utilization and Element Cycling Functions of Hydrothermarchaeota in Hydrothermal Sediment.</title>
        <authorList>
            <person name="Zhou Z."/>
            <person name="Liu Y."/>
            <person name="Xu W."/>
            <person name="Pan J."/>
            <person name="Luo Z.H."/>
            <person name="Li M."/>
        </authorList>
    </citation>
    <scope>NUCLEOTIDE SEQUENCE [LARGE SCALE GENOMIC DNA]</scope>
    <source>
        <strain evidence="2">SpSt-579</strain>
    </source>
</reference>